<accession>A0A2S6G9G7</accession>
<evidence type="ECO:0000313" key="2">
    <source>
        <dbReference type="EMBL" id="PPK52933.1"/>
    </source>
</evidence>
<name>A0A2S6G9G7_9GAMM</name>
<evidence type="ECO:0000313" key="3">
    <source>
        <dbReference type="EMBL" id="PPK55810.1"/>
    </source>
</evidence>
<proteinExistence type="predicted"/>
<keyword evidence="5" id="KW-1185">Reference proteome</keyword>
<dbReference type="Proteomes" id="UP000239446">
    <property type="component" value="Unassembled WGS sequence"/>
</dbReference>
<dbReference type="EMBL" id="PTIU01000003">
    <property type="protein sequence ID" value="PPK55810.1"/>
    <property type="molecule type" value="Genomic_DNA"/>
</dbReference>
<reference evidence="3 4" key="2">
    <citation type="submission" date="2018-02" db="EMBL/GenBank/DDBJ databases">
        <title>Subsurface microbial communities from deep shales in Ohio and West Virginia, USA.</title>
        <authorList>
            <person name="Wrighton K."/>
        </authorList>
    </citation>
    <scope>NUCLEOTIDE SEQUENCE [LARGE SCALE GENOMIC DNA]</scope>
    <source>
        <strain evidence="3 4">UTICA-S1B9</strain>
    </source>
</reference>
<dbReference type="AlphaFoldDB" id="A0A2S6G9G7"/>
<feature type="region of interest" description="Disordered" evidence="1">
    <location>
        <begin position="1"/>
        <end position="35"/>
    </location>
</feature>
<sequence>MRTKSKSGRVFELPSDQEEPDINEPMLDFMNPAAK</sequence>
<evidence type="ECO:0000256" key="1">
    <source>
        <dbReference type="SAM" id="MobiDB-lite"/>
    </source>
</evidence>
<protein>
    <submittedName>
        <fullName evidence="3">Uncharacterized protein</fullName>
    </submittedName>
</protein>
<evidence type="ECO:0000313" key="5">
    <source>
        <dbReference type="Proteomes" id="UP000239648"/>
    </source>
</evidence>
<reference evidence="2 5" key="1">
    <citation type="submission" date="2018-02" db="EMBL/GenBank/DDBJ databases">
        <title>Deep subsurface shale carbon reservoir microbial communities from Ohio and West Virginia, USA.</title>
        <authorList>
            <person name="Wrighton K."/>
        </authorList>
    </citation>
    <scope>NUCLEOTIDE SEQUENCE [LARGE SCALE GENOMIC DNA]</scope>
    <source>
        <strain evidence="2 5">UTICA-S1B6</strain>
    </source>
</reference>
<dbReference type="EMBL" id="PTIT01000003">
    <property type="protein sequence ID" value="PPK52933.1"/>
    <property type="molecule type" value="Genomic_DNA"/>
</dbReference>
<organism evidence="3 4">
    <name type="scientific">Marinobacter persicus</name>
    <dbReference type="NCBI Taxonomy" id="930118"/>
    <lineage>
        <taxon>Bacteria</taxon>
        <taxon>Pseudomonadati</taxon>
        <taxon>Pseudomonadota</taxon>
        <taxon>Gammaproteobacteria</taxon>
        <taxon>Pseudomonadales</taxon>
        <taxon>Marinobacteraceae</taxon>
        <taxon>Marinobacter</taxon>
    </lineage>
</organism>
<dbReference type="Proteomes" id="UP000239648">
    <property type="component" value="Unassembled WGS sequence"/>
</dbReference>
<gene>
    <name evidence="3" type="ORF">B0H24_10037</name>
    <name evidence="2" type="ORF">BY455_1037</name>
</gene>
<evidence type="ECO:0000313" key="4">
    <source>
        <dbReference type="Proteomes" id="UP000239446"/>
    </source>
</evidence>
<comment type="caution">
    <text evidence="3">The sequence shown here is derived from an EMBL/GenBank/DDBJ whole genome shotgun (WGS) entry which is preliminary data.</text>
</comment>